<comment type="caution">
    <text evidence="3">The sequence shown here is derived from an EMBL/GenBank/DDBJ whole genome shotgun (WGS) entry which is preliminary data.</text>
</comment>
<sequence length="412" mass="46951">MALTVNLKDEQNFLTSIFHKTHPHFRIISFKFDEIVCRFVKFPNVEILGNIPLYISFQDSYPRDTPVWFLSSDYDDTIWNAIEKLQTYGQTCKLISKQLKCLIYHVCTAYCMNLFEDYFKLCPDFDPSCEQSTHYSSMDVSPDLDEDSMSSGAEDTGFEDEDTLNFEPVMSIAKETRSLSEKDAETLEKVKSAHSQITRDETSKAYIPASDRIMKELRSIYQSDTYRSGIYSVDLVNDSLYDWDVKIFKFDPDSKLAHDLKNLHPSSVLPKGISGPNHVALQILFKTNFPFQPPFVRVKYPKIHGGYVLDGGAICMELLTNQGWSSAYNIESMIVQICATLVKGTASLVSKTPKLTSKAGVLEVHEFEGDINRPSTSKESDGYSLQKAQRTYRSIVRLHQKKGWFTPDKKEG</sequence>
<dbReference type="Pfam" id="PF00179">
    <property type="entry name" value="UQ_con"/>
    <property type="match status" value="1"/>
</dbReference>
<dbReference type="Proteomes" id="UP001626550">
    <property type="component" value="Unassembled WGS sequence"/>
</dbReference>
<feature type="domain" description="UBC core" evidence="2">
    <location>
        <begin position="208"/>
        <end position="405"/>
    </location>
</feature>
<evidence type="ECO:0000259" key="2">
    <source>
        <dbReference type="PROSITE" id="PS50127"/>
    </source>
</evidence>
<proteinExistence type="predicted"/>
<dbReference type="SUPFAM" id="SSF54495">
    <property type="entry name" value="UBC-like"/>
    <property type="match status" value="1"/>
</dbReference>
<dbReference type="CDD" id="cd23802">
    <property type="entry name" value="UBCc_UBE2Q"/>
    <property type="match status" value="1"/>
</dbReference>
<evidence type="ECO:0000256" key="1">
    <source>
        <dbReference type="SAM" id="MobiDB-lite"/>
    </source>
</evidence>
<dbReference type="InterPro" id="IPR016135">
    <property type="entry name" value="UBQ-conjugating_enzyme/RWD"/>
</dbReference>
<name>A0ABD2QG09_9PLAT</name>
<dbReference type="InterPro" id="IPR000608">
    <property type="entry name" value="UBC"/>
</dbReference>
<protein>
    <submittedName>
        <fullName evidence="3">Ubiquitin-conjugating enzyme E2 Q2</fullName>
    </submittedName>
</protein>
<evidence type="ECO:0000313" key="3">
    <source>
        <dbReference type="EMBL" id="KAL3318454.1"/>
    </source>
</evidence>
<dbReference type="Gene3D" id="3.10.110.10">
    <property type="entry name" value="Ubiquitin Conjugating Enzyme"/>
    <property type="match status" value="1"/>
</dbReference>
<dbReference type="AlphaFoldDB" id="A0ABD2QG09"/>
<reference evidence="3 4" key="1">
    <citation type="submission" date="2024-11" db="EMBL/GenBank/DDBJ databases">
        <title>Adaptive evolution of stress response genes in parasites aligns with host niche diversity.</title>
        <authorList>
            <person name="Hahn C."/>
            <person name="Resl P."/>
        </authorList>
    </citation>
    <scope>NUCLEOTIDE SEQUENCE [LARGE SCALE GENOMIC DNA]</scope>
    <source>
        <strain evidence="3">EGGRZ-B1_66</strain>
        <tissue evidence="3">Body</tissue>
    </source>
</reference>
<accession>A0ABD2QG09</accession>
<keyword evidence="4" id="KW-1185">Reference proteome</keyword>
<organism evidence="3 4">
    <name type="scientific">Cichlidogyrus casuarinus</name>
    <dbReference type="NCBI Taxonomy" id="1844966"/>
    <lineage>
        <taxon>Eukaryota</taxon>
        <taxon>Metazoa</taxon>
        <taxon>Spiralia</taxon>
        <taxon>Lophotrochozoa</taxon>
        <taxon>Platyhelminthes</taxon>
        <taxon>Monogenea</taxon>
        <taxon>Monopisthocotylea</taxon>
        <taxon>Dactylogyridea</taxon>
        <taxon>Ancyrocephalidae</taxon>
        <taxon>Cichlidogyrus</taxon>
    </lineage>
</organism>
<feature type="region of interest" description="Disordered" evidence="1">
    <location>
        <begin position="136"/>
        <end position="158"/>
    </location>
</feature>
<evidence type="ECO:0000313" key="4">
    <source>
        <dbReference type="Proteomes" id="UP001626550"/>
    </source>
</evidence>
<gene>
    <name evidence="3" type="primary">UBE2Q2</name>
    <name evidence="3" type="ORF">Ciccas_002883</name>
</gene>
<dbReference type="PROSITE" id="PS50127">
    <property type="entry name" value="UBC_2"/>
    <property type="match status" value="1"/>
</dbReference>
<dbReference type="EMBL" id="JBJKFK010000242">
    <property type="protein sequence ID" value="KAL3318454.1"/>
    <property type="molecule type" value="Genomic_DNA"/>
</dbReference>
<dbReference type="SMART" id="SM00212">
    <property type="entry name" value="UBCc"/>
    <property type="match status" value="1"/>
</dbReference>